<reference evidence="1 2" key="1">
    <citation type="submission" date="2020-09" db="EMBL/GenBank/DDBJ databases">
        <title>De no assembly of potato wild relative species, Solanum commersonii.</title>
        <authorList>
            <person name="Cho K."/>
        </authorList>
    </citation>
    <scope>NUCLEOTIDE SEQUENCE [LARGE SCALE GENOMIC DNA]</scope>
    <source>
        <strain evidence="1">LZ3.2</strain>
        <tissue evidence="1">Leaf</tissue>
    </source>
</reference>
<keyword evidence="2" id="KW-1185">Reference proteome</keyword>
<accession>A0A9J6B5C5</accession>
<dbReference type="Proteomes" id="UP000824120">
    <property type="component" value="Chromosome 1"/>
</dbReference>
<dbReference type="EMBL" id="JACXVP010000001">
    <property type="protein sequence ID" value="KAG5631973.1"/>
    <property type="molecule type" value="Genomic_DNA"/>
</dbReference>
<protein>
    <submittedName>
        <fullName evidence="1">Uncharacterized protein</fullName>
    </submittedName>
</protein>
<evidence type="ECO:0000313" key="1">
    <source>
        <dbReference type="EMBL" id="KAG5631973.1"/>
    </source>
</evidence>
<dbReference type="AlphaFoldDB" id="A0A9J6B5C5"/>
<proteinExistence type="predicted"/>
<gene>
    <name evidence="1" type="ORF">H5410_003690</name>
</gene>
<name>A0A9J6B5C5_SOLCO</name>
<evidence type="ECO:0000313" key="2">
    <source>
        <dbReference type="Proteomes" id="UP000824120"/>
    </source>
</evidence>
<comment type="caution">
    <text evidence="1">The sequence shown here is derived from an EMBL/GenBank/DDBJ whole genome shotgun (WGS) entry which is preliminary data.</text>
</comment>
<sequence>MHDHLLGGLNINLDVGIITEIMDAIEAFSISTSSDHLEMWDYSQKAIKCFCIIDRFECARLSEAKEELFNFNEMPLKVKQV</sequence>
<organism evidence="1 2">
    <name type="scientific">Solanum commersonii</name>
    <name type="common">Commerson's wild potato</name>
    <name type="synonym">Commerson's nightshade</name>
    <dbReference type="NCBI Taxonomy" id="4109"/>
    <lineage>
        <taxon>Eukaryota</taxon>
        <taxon>Viridiplantae</taxon>
        <taxon>Streptophyta</taxon>
        <taxon>Embryophyta</taxon>
        <taxon>Tracheophyta</taxon>
        <taxon>Spermatophyta</taxon>
        <taxon>Magnoliopsida</taxon>
        <taxon>eudicotyledons</taxon>
        <taxon>Gunneridae</taxon>
        <taxon>Pentapetalae</taxon>
        <taxon>asterids</taxon>
        <taxon>lamiids</taxon>
        <taxon>Solanales</taxon>
        <taxon>Solanaceae</taxon>
        <taxon>Solanoideae</taxon>
        <taxon>Solaneae</taxon>
        <taxon>Solanum</taxon>
    </lineage>
</organism>